<geneLocation type="plasmid" evidence="1 2">
    <name>pHIC</name>
</geneLocation>
<reference evidence="1 2" key="1">
    <citation type="submission" date="2022-11" db="EMBL/GenBank/DDBJ databases">
        <title>Haliovirga abyssi gen. nov., sp. nov., a mesophilic fermentative bacterium isolated from the Iheya North hydrothermal field and the proposal of Haliovirgaceae fam. nov.</title>
        <authorList>
            <person name="Miyazaki U."/>
            <person name="Tame A."/>
            <person name="Miyazaki J."/>
            <person name="Takai K."/>
            <person name="Sawayama S."/>
            <person name="Kitajima M."/>
            <person name="Okamoto A."/>
            <person name="Nakagawa S."/>
        </authorList>
    </citation>
    <scope>NUCLEOTIDE SEQUENCE [LARGE SCALE GENOMIC DNA]</scope>
    <source>
        <strain evidence="1 2">IC12</strain>
        <plasmid evidence="1 2">pHIC</plasmid>
    </source>
</reference>
<dbReference type="KEGG" id="haby:HLVA_22890"/>
<keyword evidence="2" id="KW-1185">Reference proteome</keyword>
<evidence type="ECO:0000313" key="1">
    <source>
        <dbReference type="EMBL" id="BDU51720.1"/>
    </source>
</evidence>
<dbReference type="PROSITE" id="PS51257">
    <property type="entry name" value="PROKAR_LIPOPROTEIN"/>
    <property type="match status" value="1"/>
</dbReference>
<evidence type="ECO:0000313" key="2">
    <source>
        <dbReference type="Proteomes" id="UP001321582"/>
    </source>
</evidence>
<proteinExistence type="predicted"/>
<gene>
    <name evidence="1" type="ORF">HLVA_22890</name>
</gene>
<dbReference type="EMBL" id="AP027060">
    <property type="protein sequence ID" value="BDU51720.1"/>
    <property type="molecule type" value="Genomic_DNA"/>
</dbReference>
<evidence type="ECO:0008006" key="3">
    <source>
        <dbReference type="Google" id="ProtNLM"/>
    </source>
</evidence>
<sequence length="216" mass="25233">MKKRMKFLTVLVLATTILGCKNLPALKSNELSEVKNFNINDEFDNNKYKWYEEKNKEIEVKVANGYYNIDHKDEDSSFQIYKKFDFKDDKTYLGETSIRYEKGNTDEGFGIYFGLSNKRQAYFEIDNLGEVTIFEDEGDKTSTILDWTKTEAVNINDWNIFEFIMGKGEIQVYLNNYKIGTINLKLNKTKLTEVGYDVNGKLKVNIDYMRGKSIKN</sequence>
<accession>A0AAU9E5A3</accession>
<protein>
    <recommendedName>
        <fullName evidence="3">DUF1080 domain-containing protein</fullName>
    </recommendedName>
</protein>
<dbReference type="AlphaFoldDB" id="A0AAU9E5A3"/>
<keyword evidence="1" id="KW-0614">Plasmid</keyword>
<organism evidence="1 2">
    <name type="scientific">Haliovirga abyssi</name>
    <dbReference type="NCBI Taxonomy" id="2996794"/>
    <lineage>
        <taxon>Bacteria</taxon>
        <taxon>Fusobacteriati</taxon>
        <taxon>Fusobacteriota</taxon>
        <taxon>Fusobacteriia</taxon>
        <taxon>Fusobacteriales</taxon>
        <taxon>Haliovirgaceae</taxon>
        <taxon>Haliovirga</taxon>
    </lineage>
</organism>
<name>A0AAU9E5A3_9FUSO</name>
<dbReference type="Gene3D" id="2.60.120.560">
    <property type="entry name" value="Exo-inulinase, domain 1"/>
    <property type="match status" value="1"/>
</dbReference>
<dbReference type="RefSeq" id="WP_307905584.1">
    <property type="nucleotide sequence ID" value="NZ_AP027060.1"/>
</dbReference>
<dbReference type="Proteomes" id="UP001321582">
    <property type="component" value="Plasmid pHIC"/>
</dbReference>